<organism evidence="2 3">
    <name type="scientific">Marmota monax</name>
    <name type="common">Woodchuck</name>
    <dbReference type="NCBI Taxonomy" id="9995"/>
    <lineage>
        <taxon>Eukaryota</taxon>
        <taxon>Metazoa</taxon>
        <taxon>Chordata</taxon>
        <taxon>Craniata</taxon>
        <taxon>Vertebrata</taxon>
        <taxon>Euteleostomi</taxon>
        <taxon>Mammalia</taxon>
        <taxon>Eutheria</taxon>
        <taxon>Euarchontoglires</taxon>
        <taxon>Glires</taxon>
        <taxon>Rodentia</taxon>
        <taxon>Sciuromorpha</taxon>
        <taxon>Sciuridae</taxon>
        <taxon>Xerinae</taxon>
        <taxon>Marmotini</taxon>
        <taxon>Marmota</taxon>
    </lineage>
</organism>
<evidence type="ECO:0000313" key="3">
    <source>
        <dbReference type="Proteomes" id="UP000335636"/>
    </source>
</evidence>
<feature type="non-terminal residue" evidence="2">
    <location>
        <position position="63"/>
    </location>
</feature>
<dbReference type="AlphaFoldDB" id="A0A5E4C5S0"/>
<protein>
    <submittedName>
        <fullName evidence="2">Uncharacterized protein</fullName>
    </submittedName>
</protein>
<dbReference type="Proteomes" id="UP000335636">
    <property type="component" value="Unassembled WGS sequence"/>
</dbReference>
<reference evidence="2" key="1">
    <citation type="submission" date="2019-04" db="EMBL/GenBank/DDBJ databases">
        <authorList>
            <person name="Alioto T."/>
            <person name="Alioto T."/>
        </authorList>
    </citation>
    <scope>NUCLEOTIDE SEQUENCE [LARGE SCALE GENOMIC DNA]</scope>
</reference>
<evidence type="ECO:0000313" key="2">
    <source>
        <dbReference type="EMBL" id="VTJ77214.1"/>
    </source>
</evidence>
<sequence>MTRYLKNNATENHGGPGLGGRCLGQARPPGPENYPELGSRERQSSEQPKAKCHPETMKTGLPG</sequence>
<feature type="non-terminal residue" evidence="2">
    <location>
        <position position="1"/>
    </location>
</feature>
<name>A0A5E4C5S0_MARMO</name>
<feature type="region of interest" description="Disordered" evidence="1">
    <location>
        <begin position="1"/>
        <end position="63"/>
    </location>
</feature>
<evidence type="ECO:0000256" key="1">
    <source>
        <dbReference type="SAM" id="MobiDB-lite"/>
    </source>
</evidence>
<dbReference type="EMBL" id="CABDUW010000951">
    <property type="protein sequence ID" value="VTJ77214.1"/>
    <property type="molecule type" value="Genomic_DNA"/>
</dbReference>
<keyword evidence="3" id="KW-1185">Reference proteome</keyword>
<comment type="caution">
    <text evidence="2">The sequence shown here is derived from an EMBL/GenBank/DDBJ whole genome shotgun (WGS) entry which is preliminary data.</text>
</comment>
<accession>A0A5E4C5S0</accession>
<feature type="compositionally biased region" description="Polar residues" evidence="1">
    <location>
        <begin position="1"/>
        <end position="11"/>
    </location>
</feature>
<feature type="compositionally biased region" description="Basic and acidic residues" evidence="1">
    <location>
        <begin position="38"/>
        <end position="56"/>
    </location>
</feature>
<proteinExistence type="predicted"/>
<gene>
    <name evidence="2" type="ORF">MONAX_5E024873</name>
</gene>